<dbReference type="Pfam" id="PF04014">
    <property type="entry name" value="MazE_antitoxin"/>
    <property type="match status" value="1"/>
</dbReference>
<protein>
    <recommendedName>
        <fullName evidence="1">SpoVT-AbrB domain-containing protein</fullName>
    </recommendedName>
</protein>
<reference evidence="2" key="1">
    <citation type="journal article" date="2015" name="Nature">
        <title>Complex archaea that bridge the gap between prokaryotes and eukaryotes.</title>
        <authorList>
            <person name="Spang A."/>
            <person name="Saw J.H."/>
            <person name="Jorgensen S.L."/>
            <person name="Zaremba-Niedzwiedzka K."/>
            <person name="Martijn J."/>
            <person name="Lind A.E."/>
            <person name="van Eijk R."/>
            <person name="Schleper C."/>
            <person name="Guy L."/>
            <person name="Ettema T.J."/>
        </authorList>
    </citation>
    <scope>NUCLEOTIDE SEQUENCE</scope>
</reference>
<accession>A0A0F9C630</accession>
<evidence type="ECO:0000259" key="1">
    <source>
        <dbReference type="PROSITE" id="PS51740"/>
    </source>
</evidence>
<dbReference type="AlphaFoldDB" id="A0A0F9C630"/>
<name>A0A0F9C630_9ZZZZ</name>
<dbReference type="NCBIfam" id="TIGR01439">
    <property type="entry name" value="lp_hng_hel_AbrB"/>
    <property type="match status" value="1"/>
</dbReference>
<dbReference type="SMART" id="SM00966">
    <property type="entry name" value="SpoVT_AbrB"/>
    <property type="match status" value="1"/>
</dbReference>
<dbReference type="SUPFAM" id="SSF89447">
    <property type="entry name" value="AbrB/MazE/MraZ-like"/>
    <property type="match status" value="1"/>
</dbReference>
<comment type="caution">
    <text evidence="2">The sequence shown here is derived from an EMBL/GenBank/DDBJ whole genome shotgun (WGS) entry which is preliminary data.</text>
</comment>
<proteinExistence type="predicted"/>
<dbReference type="InterPro" id="IPR007159">
    <property type="entry name" value="SpoVT-AbrB_dom"/>
</dbReference>
<organism evidence="2">
    <name type="scientific">marine sediment metagenome</name>
    <dbReference type="NCBI Taxonomy" id="412755"/>
    <lineage>
        <taxon>unclassified sequences</taxon>
        <taxon>metagenomes</taxon>
        <taxon>ecological metagenomes</taxon>
    </lineage>
</organism>
<dbReference type="InterPro" id="IPR037914">
    <property type="entry name" value="SpoVT-AbrB_sf"/>
</dbReference>
<dbReference type="PROSITE" id="PS51740">
    <property type="entry name" value="SPOVT_ABRB"/>
    <property type="match status" value="1"/>
</dbReference>
<dbReference type="GO" id="GO:0003677">
    <property type="term" value="F:DNA binding"/>
    <property type="evidence" value="ECO:0007669"/>
    <property type="project" value="InterPro"/>
</dbReference>
<evidence type="ECO:0000313" key="2">
    <source>
        <dbReference type="EMBL" id="KKL21747.1"/>
    </source>
</evidence>
<feature type="domain" description="SpoVT-AbrB" evidence="1">
    <location>
        <begin position="1"/>
        <end position="52"/>
    </location>
</feature>
<gene>
    <name evidence="2" type="ORF">LCGC14_2442330</name>
</gene>
<dbReference type="Gene3D" id="2.10.260.10">
    <property type="match status" value="1"/>
</dbReference>
<sequence length="75" mass="8511">MGKSKLTSKGQITIPKDVRERLGLRPGDEIDFVEDKAGFRVQKRMLASPFKRYRGYLKGLAGRDPDDLVEQMRGS</sequence>
<dbReference type="EMBL" id="LAZR01037613">
    <property type="protein sequence ID" value="KKL21747.1"/>
    <property type="molecule type" value="Genomic_DNA"/>
</dbReference>